<protein>
    <submittedName>
        <fullName evidence="1">Uncharacterized protein</fullName>
    </submittedName>
</protein>
<evidence type="ECO:0000313" key="2">
    <source>
        <dbReference type="Proteomes" id="UP000805193"/>
    </source>
</evidence>
<reference evidence="1 2" key="1">
    <citation type="journal article" date="2020" name="Cell">
        <title>Large-Scale Comparative Analyses of Tick Genomes Elucidate Their Genetic Diversity and Vector Capacities.</title>
        <authorList>
            <consortium name="Tick Genome and Microbiome Consortium (TIGMIC)"/>
            <person name="Jia N."/>
            <person name="Wang J."/>
            <person name="Shi W."/>
            <person name="Du L."/>
            <person name="Sun Y."/>
            <person name="Zhan W."/>
            <person name="Jiang J.F."/>
            <person name="Wang Q."/>
            <person name="Zhang B."/>
            <person name="Ji P."/>
            <person name="Bell-Sakyi L."/>
            <person name="Cui X.M."/>
            <person name="Yuan T.T."/>
            <person name="Jiang B.G."/>
            <person name="Yang W.F."/>
            <person name="Lam T.T."/>
            <person name="Chang Q.C."/>
            <person name="Ding S.J."/>
            <person name="Wang X.J."/>
            <person name="Zhu J.G."/>
            <person name="Ruan X.D."/>
            <person name="Zhao L."/>
            <person name="Wei J.T."/>
            <person name="Ye R.Z."/>
            <person name="Que T.C."/>
            <person name="Du C.H."/>
            <person name="Zhou Y.H."/>
            <person name="Cheng J.X."/>
            <person name="Dai P.F."/>
            <person name="Guo W.B."/>
            <person name="Han X.H."/>
            <person name="Huang E.J."/>
            <person name="Li L.F."/>
            <person name="Wei W."/>
            <person name="Gao Y.C."/>
            <person name="Liu J.Z."/>
            <person name="Shao H.Z."/>
            <person name="Wang X."/>
            <person name="Wang C.C."/>
            <person name="Yang T.C."/>
            <person name="Huo Q.B."/>
            <person name="Li W."/>
            <person name="Chen H.Y."/>
            <person name="Chen S.E."/>
            <person name="Zhou L.G."/>
            <person name="Ni X.B."/>
            <person name="Tian J.H."/>
            <person name="Sheng Y."/>
            <person name="Liu T."/>
            <person name="Pan Y.S."/>
            <person name="Xia L.Y."/>
            <person name="Li J."/>
            <person name="Zhao F."/>
            <person name="Cao W.C."/>
        </authorList>
    </citation>
    <scope>NUCLEOTIDE SEQUENCE [LARGE SCALE GENOMIC DNA]</scope>
    <source>
        <strain evidence="1">Iper-2018</strain>
    </source>
</reference>
<comment type="caution">
    <text evidence="1">The sequence shown here is derived from an EMBL/GenBank/DDBJ whole genome shotgun (WGS) entry which is preliminary data.</text>
</comment>
<evidence type="ECO:0000313" key="1">
    <source>
        <dbReference type="EMBL" id="KAG0422763.1"/>
    </source>
</evidence>
<gene>
    <name evidence="1" type="ORF">HPB47_001426</name>
</gene>
<name>A0AC60PNZ8_IXOPE</name>
<accession>A0AC60PNZ8</accession>
<proteinExistence type="predicted"/>
<dbReference type="Proteomes" id="UP000805193">
    <property type="component" value="Unassembled WGS sequence"/>
</dbReference>
<dbReference type="EMBL" id="JABSTQ010010184">
    <property type="protein sequence ID" value="KAG0422763.1"/>
    <property type="molecule type" value="Genomic_DNA"/>
</dbReference>
<sequence>MPCHQFPKDEKLCALWSRLARPSFPTWVPTNIDRLCGYHFSDEDYIWNPKLMKSAGLSTKNMRLKPGVLPSVFSKKGSSDQLTRPLEKRSEAAPLFDATDVLVKGADACWNTQYKAAESSVRAATPGASASGTLAPSTSPASSTLKESSRTPT</sequence>
<keyword evidence="2" id="KW-1185">Reference proteome</keyword>
<feature type="non-terminal residue" evidence="1">
    <location>
        <position position="153"/>
    </location>
</feature>
<organism evidence="1 2">
    <name type="scientific">Ixodes persulcatus</name>
    <name type="common">Taiga tick</name>
    <dbReference type="NCBI Taxonomy" id="34615"/>
    <lineage>
        <taxon>Eukaryota</taxon>
        <taxon>Metazoa</taxon>
        <taxon>Ecdysozoa</taxon>
        <taxon>Arthropoda</taxon>
        <taxon>Chelicerata</taxon>
        <taxon>Arachnida</taxon>
        <taxon>Acari</taxon>
        <taxon>Parasitiformes</taxon>
        <taxon>Ixodida</taxon>
        <taxon>Ixodoidea</taxon>
        <taxon>Ixodidae</taxon>
        <taxon>Ixodinae</taxon>
        <taxon>Ixodes</taxon>
    </lineage>
</organism>